<comment type="similarity">
    <text evidence="2">Belongs to the TspO/BZRP family.</text>
</comment>
<keyword evidence="5 6" id="KW-0472">Membrane</keyword>
<dbReference type="CDD" id="cd15904">
    <property type="entry name" value="TSPO_MBR"/>
    <property type="match status" value="1"/>
</dbReference>
<dbReference type="FunFam" id="1.20.1260.100:FF:000001">
    <property type="entry name" value="translocator protein 2"/>
    <property type="match status" value="1"/>
</dbReference>
<dbReference type="EMBL" id="NBSH01000006">
    <property type="protein sequence ID" value="ORX37193.1"/>
    <property type="molecule type" value="Genomic_DNA"/>
</dbReference>
<dbReference type="PANTHER" id="PTHR10057:SF0">
    <property type="entry name" value="TRANSLOCATOR PROTEIN"/>
    <property type="match status" value="1"/>
</dbReference>
<feature type="transmembrane region" description="Helical" evidence="6">
    <location>
        <begin position="56"/>
        <end position="76"/>
    </location>
</feature>
<sequence length="179" mass="19675">MSPVPEILLDVCRNPFLAVGVPIGLGALSGIITGKTARSPWFTEMRAPAGNPPRQAFGPVWTVLYGLMGYASHLAVKSLDAAVTPNATASANKSLRLYWTQLGLNLLWTPLFFGAKQKELALVDMALLLGTVVSMTIEMHDLRTDFSTTWLLAPYCAWLGYASYLNAGYVWLNWNRRNV</sequence>
<evidence type="ECO:0000256" key="4">
    <source>
        <dbReference type="ARBA" id="ARBA00022989"/>
    </source>
</evidence>
<dbReference type="Gene3D" id="1.20.1260.100">
    <property type="entry name" value="TspO/MBR protein"/>
    <property type="match status" value="1"/>
</dbReference>
<dbReference type="PANTHER" id="PTHR10057">
    <property type="entry name" value="PERIPHERAL-TYPE BENZODIAZEPINE RECEPTOR"/>
    <property type="match status" value="1"/>
</dbReference>
<dbReference type="GO" id="GO:0005741">
    <property type="term" value="C:mitochondrial outer membrane"/>
    <property type="evidence" value="ECO:0007669"/>
    <property type="project" value="TreeGrafter"/>
</dbReference>
<dbReference type="GO" id="GO:0033013">
    <property type="term" value="P:tetrapyrrole metabolic process"/>
    <property type="evidence" value="ECO:0007669"/>
    <property type="project" value="UniProtKB-ARBA"/>
</dbReference>
<dbReference type="FunCoup" id="A0A1Y1UGK6">
    <property type="interactions" value="13"/>
</dbReference>
<keyword evidence="4 6" id="KW-1133">Transmembrane helix</keyword>
<comment type="caution">
    <text evidence="7">The sequence shown here is derived from an EMBL/GenBank/DDBJ whole genome shotgun (WGS) entry which is preliminary data.</text>
</comment>
<feature type="transmembrane region" description="Helical" evidence="6">
    <location>
        <begin position="120"/>
        <end position="137"/>
    </location>
</feature>
<protein>
    <submittedName>
        <fullName evidence="7">TspO/MBR-related protein</fullName>
    </submittedName>
</protein>
<proteinExistence type="inferred from homology"/>
<evidence type="ECO:0000256" key="2">
    <source>
        <dbReference type="ARBA" id="ARBA00007524"/>
    </source>
</evidence>
<dbReference type="AlphaFoldDB" id="A0A1Y1UGK6"/>
<evidence type="ECO:0000256" key="1">
    <source>
        <dbReference type="ARBA" id="ARBA00004141"/>
    </source>
</evidence>
<dbReference type="InterPro" id="IPR004307">
    <property type="entry name" value="TspO_MBR"/>
</dbReference>
<organism evidence="7 8">
    <name type="scientific">Kockovaella imperatae</name>
    <dbReference type="NCBI Taxonomy" id="4999"/>
    <lineage>
        <taxon>Eukaryota</taxon>
        <taxon>Fungi</taxon>
        <taxon>Dikarya</taxon>
        <taxon>Basidiomycota</taxon>
        <taxon>Agaricomycotina</taxon>
        <taxon>Tremellomycetes</taxon>
        <taxon>Tremellales</taxon>
        <taxon>Cuniculitremaceae</taxon>
        <taxon>Kockovaella</taxon>
    </lineage>
</organism>
<dbReference type="PIRSF" id="PIRSF005859">
    <property type="entry name" value="PBR"/>
    <property type="match status" value="1"/>
</dbReference>
<evidence type="ECO:0000256" key="6">
    <source>
        <dbReference type="SAM" id="Phobius"/>
    </source>
</evidence>
<feature type="transmembrane region" description="Helical" evidence="6">
    <location>
        <begin position="16"/>
        <end position="35"/>
    </location>
</feature>
<dbReference type="OrthoDB" id="8841220at2759"/>
<reference evidence="7 8" key="1">
    <citation type="submission" date="2017-03" db="EMBL/GenBank/DDBJ databases">
        <title>Widespread Adenine N6-methylation of Active Genes in Fungi.</title>
        <authorList>
            <consortium name="DOE Joint Genome Institute"/>
            <person name="Mondo S.J."/>
            <person name="Dannebaum R.O."/>
            <person name="Kuo R.C."/>
            <person name="Louie K.B."/>
            <person name="Bewick A.J."/>
            <person name="Labutti K."/>
            <person name="Haridas S."/>
            <person name="Kuo A."/>
            <person name="Salamov A."/>
            <person name="Ahrendt S.R."/>
            <person name="Lau R."/>
            <person name="Bowen B.P."/>
            <person name="Lipzen A."/>
            <person name="Sullivan W."/>
            <person name="Andreopoulos W.B."/>
            <person name="Clum A."/>
            <person name="Lindquist E."/>
            <person name="Daum C."/>
            <person name="Northen T.R."/>
            <person name="Ramamoorthy G."/>
            <person name="Schmitz R.J."/>
            <person name="Gryganskyi A."/>
            <person name="Culley D."/>
            <person name="Magnuson J."/>
            <person name="James T.Y."/>
            <person name="O'Malley M.A."/>
            <person name="Stajich J.E."/>
            <person name="Spatafora J.W."/>
            <person name="Visel A."/>
            <person name="Grigoriev I.V."/>
        </authorList>
    </citation>
    <scope>NUCLEOTIDE SEQUENCE [LARGE SCALE GENOMIC DNA]</scope>
    <source>
        <strain evidence="7 8">NRRL Y-17943</strain>
    </source>
</reference>
<evidence type="ECO:0000256" key="3">
    <source>
        <dbReference type="ARBA" id="ARBA00022692"/>
    </source>
</evidence>
<gene>
    <name evidence="7" type="ORF">BD324DRAFT_625131</name>
</gene>
<dbReference type="RefSeq" id="XP_021871231.1">
    <property type="nucleotide sequence ID" value="XM_022015771.1"/>
</dbReference>
<evidence type="ECO:0000313" key="7">
    <source>
        <dbReference type="EMBL" id="ORX37193.1"/>
    </source>
</evidence>
<dbReference type="InterPro" id="IPR038330">
    <property type="entry name" value="TspO/MBR-related_sf"/>
</dbReference>
<keyword evidence="8" id="KW-1185">Reference proteome</keyword>
<dbReference type="Proteomes" id="UP000193218">
    <property type="component" value="Unassembled WGS sequence"/>
</dbReference>
<dbReference type="GeneID" id="33557580"/>
<dbReference type="InParanoid" id="A0A1Y1UGK6"/>
<comment type="subcellular location">
    <subcellularLocation>
        <location evidence="1">Membrane</location>
        <topology evidence="1">Multi-pass membrane protein</topology>
    </subcellularLocation>
</comment>
<feature type="transmembrane region" description="Helical" evidence="6">
    <location>
        <begin position="96"/>
        <end position="113"/>
    </location>
</feature>
<keyword evidence="3 6" id="KW-0812">Transmembrane</keyword>
<dbReference type="Pfam" id="PF03073">
    <property type="entry name" value="TspO_MBR"/>
    <property type="match status" value="1"/>
</dbReference>
<feature type="transmembrane region" description="Helical" evidence="6">
    <location>
        <begin position="149"/>
        <end position="172"/>
    </location>
</feature>
<dbReference type="STRING" id="4999.A0A1Y1UGK6"/>
<name>A0A1Y1UGK6_9TREE</name>
<accession>A0A1Y1UGK6</accession>
<evidence type="ECO:0000256" key="5">
    <source>
        <dbReference type="ARBA" id="ARBA00023136"/>
    </source>
</evidence>
<evidence type="ECO:0000313" key="8">
    <source>
        <dbReference type="Proteomes" id="UP000193218"/>
    </source>
</evidence>